<dbReference type="SMART" id="SM00857">
    <property type="entry name" value="Resolvase"/>
    <property type="match status" value="1"/>
</dbReference>
<dbReference type="PROSITE" id="PS51736">
    <property type="entry name" value="RECOMBINASES_3"/>
    <property type="match status" value="1"/>
</dbReference>
<feature type="coiled-coil region" evidence="1">
    <location>
        <begin position="365"/>
        <end position="434"/>
    </location>
</feature>
<dbReference type="EMBL" id="MAHX01000017">
    <property type="protein sequence ID" value="OPC63036.1"/>
    <property type="molecule type" value="Genomic_DNA"/>
</dbReference>
<dbReference type="AlphaFoldDB" id="A0A1T3MEX4"/>
<dbReference type="Gene3D" id="3.90.1750.20">
    <property type="entry name" value="Putative Large Serine Recombinase, Chain B, Domain 2"/>
    <property type="match status" value="1"/>
</dbReference>
<organism evidence="4 5">
    <name type="scientific">Elizabethkingia occulta</name>
    <dbReference type="NCBI Taxonomy" id="1867263"/>
    <lineage>
        <taxon>Bacteria</taxon>
        <taxon>Pseudomonadati</taxon>
        <taxon>Bacteroidota</taxon>
        <taxon>Flavobacteriia</taxon>
        <taxon>Flavobacteriales</taxon>
        <taxon>Weeksellaceae</taxon>
        <taxon>Elizabethkingia</taxon>
    </lineage>
</organism>
<dbReference type="InterPro" id="IPR036162">
    <property type="entry name" value="Resolvase-like_N_sf"/>
</dbReference>
<evidence type="ECO:0008006" key="6">
    <source>
        <dbReference type="Google" id="ProtNLM"/>
    </source>
</evidence>
<protein>
    <recommendedName>
        <fullName evidence="6">Recombinase</fullName>
    </recommendedName>
</protein>
<proteinExistence type="predicted"/>
<evidence type="ECO:0000259" key="3">
    <source>
        <dbReference type="PROSITE" id="PS51737"/>
    </source>
</evidence>
<dbReference type="InterPro" id="IPR011109">
    <property type="entry name" value="DNA_bind_recombinase_dom"/>
</dbReference>
<comment type="caution">
    <text evidence="4">The sequence shown here is derived from an EMBL/GenBank/DDBJ whole genome shotgun (WGS) entry which is preliminary data.</text>
</comment>
<dbReference type="InterPro" id="IPR038109">
    <property type="entry name" value="DNA_bind_recomb_sf"/>
</dbReference>
<gene>
    <name evidence="4" type="ORF">BAZ10_07680</name>
</gene>
<feature type="domain" description="Resolvase/invertase-type recombinase catalytic" evidence="2">
    <location>
        <begin position="1"/>
        <end position="150"/>
    </location>
</feature>
<evidence type="ECO:0000259" key="2">
    <source>
        <dbReference type="PROSITE" id="PS51736"/>
    </source>
</evidence>
<accession>A0A1T3MEX4</accession>
<feature type="domain" description="Recombinase" evidence="3">
    <location>
        <begin position="157"/>
        <end position="284"/>
    </location>
</feature>
<dbReference type="GO" id="GO:0003677">
    <property type="term" value="F:DNA binding"/>
    <property type="evidence" value="ECO:0007669"/>
    <property type="project" value="InterPro"/>
</dbReference>
<dbReference type="PROSITE" id="PS51737">
    <property type="entry name" value="RECOMBINASE_DNA_BIND"/>
    <property type="match status" value="1"/>
</dbReference>
<evidence type="ECO:0000313" key="5">
    <source>
        <dbReference type="Proteomes" id="UP000190813"/>
    </source>
</evidence>
<keyword evidence="5" id="KW-1185">Reference proteome</keyword>
<dbReference type="Pfam" id="PF00239">
    <property type="entry name" value="Resolvase"/>
    <property type="match status" value="1"/>
</dbReference>
<sequence>MLGIYARISKEKEEGKDRSINDQVLSGKELAVNLGLNYEIYIDEGLSGTLDVEERPGLMQLIEDILNKKITHVFAYDQSRLERNKDVWSKLYSIFQDKKIKLSFKDVPEFDFESDENYLFSHITSLMNNFYTKVASRKIKGVLTRNIQEGKAHAIPPYGYTKDNDGYLIIDENEENIVKQIYKSSLNGIGVDSIAYALNEASVPTRYNKINTGTYTVRNKYTGEEKKLEKSKTKWRGGTIRNIIINPIYKGTRIWKGQSYNVPSIISAEHWEEVNSNLSKNANNSGKKVIHRYLLKGLLSCGKCGRNMVGRSRINKKDHYYQCSSKRYKGESCGNKSINIDKIEGIIWARFFKGNDLLNLLQKDLIKDDNKIELLNKDLQRLRKKIETEKKEKTNLINAVAKGLFIDEEIMSRKNQIDSKIKETEILINDIESQIYNAHNSDKLVSNYISEFEHYTTDLSFLQKKEIINKYIKSISVLSHNPNNISIYTLIIKFKINLKDESYIYEKQSNLLMSYSDWTIIDSKFFNPKSTKFISTEDISIIRRTYIDPTTNTVSTPPYNITDDGMIYFHMNSIIPYYTFPKNTIVWTKESICEFYEKYPHLFCKESGVSIMSKDETQEYYKEMVSDYQKFKDKPLIEWLEFIENRSKSS</sequence>
<evidence type="ECO:0000313" key="4">
    <source>
        <dbReference type="EMBL" id="OPC63036.1"/>
    </source>
</evidence>
<dbReference type="InterPro" id="IPR006119">
    <property type="entry name" value="Resolv_N"/>
</dbReference>
<dbReference type="SUPFAM" id="SSF53041">
    <property type="entry name" value="Resolvase-like"/>
    <property type="match status" value="1"/>
</dbReference>
<dbReference type="Pfam" id="PF07508">
    <property type="entry name" value="Recombinase"/>
    <property type="match status" value="1"/>
</dbReference>
<name>A0A1T3MEX4_9FLAO</name>
<dbReference type="RefSeq" id="WP_078772525.1">
    <property type="nucleotide sequence ID" value="NZ_CBCSBR010000017.1"/>
</dbReference>
<keyword evidence="1" id="KW-0175">Coiled coil</keyword>
<dbReference type="Pfam" id="PF13408">
    <property type="entry name" value="Zn_ribbon_recom"/>
    <property type="match status" value="1"/>
</dbReference>
<reference evidence="4 5" key="1">
    <citation type="submission" date="2016-06" db="EMBL/GenBank/DDBJ databases">
        <title>Revisiting the taxonomy of the Elizabethkingia Genus based on Whole-Genome Sequencing, Optical Mapping, and MALDI-TOF.</title>
        <authorList>
            <person name="Nicholson A.C."/>
        </authorList>
    </citation>
    <scope>NUCLEOTIDE SEQUENCE [LARGE SCALE GENOMIC DNA]</scope>
    <source>
        <strain evidence="4 5">G4070</strain>
    </source>
</reference>
<dbReference type="PANTHER" id="PTHR30461">
    <property type="entry name" value="DNA-INVERTASE FROM LAMBDOID PROPHAGE"/>
    <property type="match status" value="1"/>
</dbReference>
<dbReference type="GO" id="GO:0000150">
    <property type="term" value="F:DNA strand exchange activity"/>
    <property type="evidence" value="ECO:0007669"/>
    <property type="project" value="InterPro"/>
</dbReference>
<dbReference type="PANTHER" id="PTHR30461:SF23">
    <property type="entry name" value="DNA RECOMBINASE-RELATED"/>
    <property type="match status" value="1"/>
</dbReference>
<dbReference type="Gene3D" id="3.40.50.1390">
    <property type="entry name" value="Resolvase, N-terminal catalytic domain"/>
    <property type="match status" value="1"/>
</dbReference>
<dbReference type="InterPro" id="IPR050639">
    <property type="entry name" value="SSR_resolvase"/>
</dbReference>
<dbReference type="InterPro" id="IPR025827">
    <property type="entry name" value="Zn_ribbon_recom_dom"/>
</dbReference>
<dbReference type="CDD" id="cd00338">
    <property type="entry name" value="Ser_Recombinase"/>
    <property type="match status" value="1"/>
</dbReference>
<evidence type="ECO:0000256" key="1">
    <source>
        <dbReference type="SAM" id="Coils"/>
    </source>
</evidence>
<dbReference type="Proteomes" id="UP000190813">
    <property type="component" value="Unassembled WGS sequence"/>
</dbReference>